<reference evidence="2 3" key="1">
    <citation type="submission" date="2019-12" db="EMBL/GenBank/DDBJ databases">
        <title>Genomic-based taxomic classification of the family Erythrobacteraceae.</title>
        <authorList>
            <person name="Xu L."/>
        </authorList>
    </citation>
    <scope>NUCLEOTIDE SEQUENCE [LARGE SCALE GENOMIC DNA]</scope>
    <source>
        <strain evidence="2 3">M0322</strain>
    </source>
</reference>
<keyword evidence="1" id="KW-0472">Membrane</keyword>
<proteinExistence type="predicted"/>
<evidence type="ECO:0000256" key="1">
    <source>
        <dbReference type="SAM" id="Phobius"/>
    </source>
</evidence>
<protein>
    <recommendedName>
        <fullName evidence="4">Inner membrane protein</fullName>
    </recommendedName>
</protein>
<keyword evidence="3" id="KW-1185">Reference proteome</keyword>
<keyword evidence="1" id="KW-1133">Transmembrane helix</keyword>
<evidence type="ECO:0000313" key="2">
    <source>
        <dbReference type="EMBL" id="MXO71232.1"/>
    </source>
</evidence>
<name>A0A844YVR3_9SPHN</name>
<dbReference type="OrthoDB" id="7432270at2"/>
<evidence type="ECO:0008006" key="4">
    <source>
        <dbReference type="Google" id="ProtNLM"/>
    </source>
</evidence>
<gene>
    <name evidence="2" type="ORF">GRI99_06210</name>
</gene>
<feature type="transmembrane region" description="Helical" evidence="1">
    <location>
        <begin position="21"/>
        <end position="41"/>
    </location>
</feature>
<dbReference type="AlphaFoldDB" id="A0A844YVR3"/>
<evidence type="ECO:0000313" key="3">
    <source>
        <dbReference type="Proteomes" id="UP000466966"/>
    </source>
</evidence>
<dbReference type="RefSeq" id="WP_160771170.1">
    <property type="nucleotide sequence ID" value="NZ_WTYV01000002.1"/>
</dbReference>
<dbReference type="Proteomes" id="UP000466966">
    <property type="component" value="Unassembled WGS sequence"/>
</dbReference>
<dbReference type="EMBL" id="WTYV01000002">
    <property type="protein sequence ID" value="MXO71232.1"/>
    <property type="molecule type" value="Genomic_DNA"/>
</dbReference>
<accession>A0A844YVR3</accession>
<organism evidence="2 3">
    <name type="scientific">Alteraurantiacibacter buctensis</name>
    <dbReference type="NCBI Taxonomy" id="1503981"/>
    <lineage>
        <taxon>Bacteria</taxon>
        <taxon>Pseudomonadati</taxon>
        <taxon>Pseudomonadota</taxon>
        <taxon>Alphaproteobacteria</taxon>
        <taxon>Sphingomonadales</taxon>
        <taxon>Erythrobacteraceae</taxon>
        <taxon>Alteraurantiacibacter</taxon>
    </lineage>
</organism>
<sequence>MDETRYTPGQTATRRRGSLRGLLLGLLVAFLLGIGITFLLVRGGEFRVSDLISVDRADPPVSQAPLTGPVTPTPTVPAAPVSPAQVAQRMQQVEQQAGGIDARVAALEQQLSHLQMQSQAAASFAARSENLLIAFASRRALERGQPLGYLTDQLRLRFSETHPNAVQTVIAASENPVSLDELLVRLDALDSQLRQVPQEAGLLARITGQASRLFSVRSADTPSPQADQRLARARMALANGQVERAIREVAALPGSSRAADWLMQAQAYADAQRALEVLEAASVAEPRALPTAATASGQAAAGTGGF</sequence>
<comment type="caution">
    <text evidence="2">The sequence shown here is derived from an EMBL/GenBank/DDBJ whole genome shotgun (WGS) entry which is preliminary data.</text>
</comment>
<keyword evidence="1" id="KW-0812">Transmembrane</keyword>